<reference evidence="3" key="1">
    <citation type="submission" date="2020-01" db="EMBL/GenBank/DDBJ databases">
        <authorList>
            <person name="Meier V. D."/>
            <person name="Meier V D."/>
        </authorList>
    </citation>
    <scope>NUCLEOTIDE SEQUENCE</scope>
    <source>
        <strain evidence="3">HLG_WM_MAG_04</strain>
    </source>
</reference>
<accession>A0A6S6RUJ6</accession>
<feature type="domain" description="Caspase family p20" evidence="2">
    <location>
        <begin position="55"/>
        <end position="131"/>
    </location>
</feature>
<evidence type="ECO:0000313" key="3">
    <source>
        <dbReference type="EMBL" id="CAA6800343.1"/>
    </source>
</evidence>
<keyword evidence="1" id="KW-0732">Signal</keyword>
<dbReference type="PANTHER" id="PTHR48104">
    <property type="entry name" value="METACASPASE-4"/>
    <property type="match status" value="1"/>
</dbReference>
<name>A0A6S6RUJ6_9BACT</name>
<dbReference type="Pfam" id="PF00656">
    <property type="entry name" value="Peptidase_C14"/>
    <property type="match status" value="1"/>
</dbReference>
<dbReference type="GO" id="GO:0005737">
    <property type="term" value="C:cytoplasm"/>
    <property type="evidence" value="ECO:0007669"/>
    <property type="project" value="TreeGrafter"/>
</dbReference>
<dbReference type="InterPro" id="IPR011600">
    <property type="entry name" value="Pept_C14_caspase"/>
</dbReference>
<dbReference type="PROSITE" id="PS50208">
    <property type="entry name" value="CASPASE_P20"/>
    <property type="match status" value="1"/>
</dbReference>
<dbReference type="SUPFAM" id="SSF52129">
    <property type="entry name" value="Caspase-like"/>
    <property type="match status" value="1"/>
</dbReference>
<dbReference type="PROSITE" id="PS51257">
    <property type="entry name" value="PROKAR_LIPOPROTEIN"/>
    <property type="match status" value="1"/>
</dbReference>
<sequence>MTLFNKLLLKSTLSLFFLIFFQACVSEKVNGQSKGLALAQSNAMSNVLFSKNIQNNKKALVVGVSDYAGENADLNGIERDVEKMKNMFESWGFEVTTLYDAEALKIVDYLSNYGRDLSNNDYFAFYYSGHGSHKKDENNDESDGSDETLVLSNGKENIHLLDDVLYAKFNTIKAKKMIFFDSCHSGTVFRSLNGKVQSKTIDAATVNRTLSKGLNISTSKDIIENNSDFIVFSSARDDEEALATPNGSLFTNSLYRLFSNQNSLNQPFSDIKKSLTSDVLRYARENSAKEHHPNISYSKSYSSSSTLKDFTQSQSKIASANTPISSNTSNTAKEITLQETLEGFIQEGKMEKMSLNYDNTTYTVGQSVEFSLNTQGARGYLTIFYVDKNDVTLLYPNSFVQPKIIEGSYHFPKDFSGGKFELEAYKSCHNCQEEQTTIYTLLSSEPILQSSVFKSKDGLLSFAKGSQKSQVVTRAVRLKAISKNTNSSPKLGKYQFIVK</sequence>
<dbReference type="Gene3D" id="3.40.50.1460">
    <property type="match status" value="1"/>
</dbReference>
<dbReference type="PANTHER" id="PTHR48104:SF30">
    <property type="entry name" value="METACASPASE-1"/>
    <property type="match status" value="1"/>
</dbReference>
<feature type="chain" id="PRO_5027878131" evidence="1">
    <location>
        <begin position="26"/>
        <end position="499"/>
    </location>
</feature>
<dbReference type="InterPro" id="IPR050452">
    <property type="entry name" value="Metacaspase"/>
</dbReference>
<dbReference type="EMBL" id="CACVAX010000001">
    <property type="protein sequence ID" value="CAA6800343.1"/>
    <property type="molecule type" value="Genomic_DNA"/>
</dbReference>
<organism evidence="3">
    <name type="scientific">uncultured Sulfurovum sp</name>
    <dbReference type="NCBI Taxonomy" id="269237"/>
    <lineage>
        <taxon>Bacteria</taxon>
        <taxon>Pseudomonadati</taxon>
        <taxon>Campylobacterota</taxon>
        <taxon>Epsilonproteobacteria</taxon>
        <taxon>Campylobacterales</taxon>
        <taxon>Sulfurovaceae</taxon>
        <taxon>Sulfurovum</taxon>
        <taxon>environmental samples</taxon>
    </lineage>
</organism>
<evidence type="ECO:0000256" key="1">
    <source>
        <dbReference type="SAM" id="SignalP"/>
    </source>
</evidence>
<dbReference type="GO" id="GO:0004197">
    <property type="term" value="F:cysteine-type endopeptidase activity"/>
    <property type="evidence" value="ECO:0007669"/>
    <property type="project" value="InterPro"/>
</dbReference>
<dbReference type="InterPro" id="IPR029030">
    <property type="entry name" value="Caspase-like_dom_sf"/>
</dbReference>
<dbReference type="InterPro" id="IPR001309">
    <property type="entry name" value="Pept_C14_p20"/>
</dbReference>
<protein>
    <submittedName>
        <fullName evidence="3">Metacaspase</fullName>
    </submittedName>
</protein>
<gene>
    <name evidence="3" type="ORF">HELGO_WM9742</name>
</gene>
<evidence type="ECO:0000259" key="2">
    <source>
        <dbReference type="PROSITE" id="PS50208"/>
    </source>
</evidence>
<dbReference type="AlphaFoldDB" id="A0A6S6RUJ6"/>
<dbReference type="GO" id="GO:0006508">
    <property type="term" value="P:proteolysis"/>
    <property type="evidence" value="ECO:0007669"/>
    <property type="project" value="InterPro"/>
</dbReference>
<proteinExistence type="predicted"/>
<feature type="signal peptide" evidence="1">
    <location>
        <begin position="1"/>
        <end position="25"/>
    </location>
</feature>